<sequence length="120" mass="13438">MSQKNNLGNRILELRKSKSWSQSDLADKVGISYAQIGRYETKGAQPPAEVIKKIAEALDTSVDYLIYGSTADKASEALHDVEVIRYFKEIEALPHADKDALLRVIAAFIRDAKTKQTYTH</sequence>
<dbReference type="Gene3D" id="1.10.260.40">
    <property type="entry name" value="lambda repressor-like DNA-binding domains"/>
    <property type="match status" value="1"/>
</dbReference>
<protein>
    <submittedName>
        <fullName evidence="3">Transcriptional regulator, contains XRE-family HTH domain</fullName>
    </submittedName>
</protein>
<dbReference type="PROSITE" id="PS50943">
    <property type="entry name" value="HTH_CROC1"/>
    <property type="match status" value="1"/>
</dbReference>
<proteinExistence type="predicted"/>
<evidence type="ECO:0000256" key="1">
    <source>
        <dbReference type="ARBA" id="ARBA00023125"/>
    </source>
</evidence>
<reference evidence="4" key="1">
    <citation type="submission" date="2016-10" db="EMBL/GenBank/DDBJ databases">
        <authorList>
            <person name="Varghese N."/>
            <person name="Submissions S."/>
        </authorList>
    </citation>
    <scope>NUCLEOTIDE SEQUENCE [LARGE SCALE GENOMIC DNA]</scope>
    <source>
        <strain evidence="4">DSM 23920</strain>
    </source>
</reference>
<name>A0A1H4C682_9BACT</name>
<evidence type="ECO:0000259" key="2">
    <source>
        <dbReference type="PROSITE" id="PS50943"/>
    </source>
</evidence>
<dbReference type="EMBL" id="FNRL01000009">
    <property type="protein sequence ID" value="SEA55869.1"/>
    <property type="molecule type" value="Genomic_DNA"/>
</dbReference>
<dbReference type="InterPro" id="IPR049639">
    <property type="entry name" value="RstR"/>
</dbReference>
<feature type="domain" description="HTH cro/C1-type" evidence="2">
    <location>
        <begin position="11"/>
        <end position="65"/>
    </location>
</feature>
<dbReference type="PANTHER" id="PTHR46558">
    <property type="entry name" value="TRACRIPTIONAL REGULATORY PROTEIN-RELATED-RELATED"/>
    <property type="match status" value="1"/>
</dbReference>
<dbReference type="AlphaFoldDB" id="A0A1H4C682"/>
<dbReference type="InterPro" id="IPR001387">
    <property type="entry name" value="Cro/C1-type_HTH"/>
</dbReference>
<dbReference type="OrthoDB" id="881869at2"/>
<dbReference type="Proteomes" id="UP000199656">
    <property type="component" value="Unassembled WGS sequence"/>
</dbReference>
<evidence type="ECO:0000313" key="4">
    <source>
        <dbReference type="Proteomes" id="UP000199656"/>
    </source>
</evidence>
<dbReference type="PANTHER" id="PTHR46558:SF11">
    <property type="entry name" value="HTH-TYPE TRANSCRIPTIONAL REGULATOR XRE"/>
    <property type="match status" value="1"/>
</dbReference>
<dbReference type="GO" id="GO:0003677">
    <property type="term" value="F:DNA binding"/>
    <property type="evidence" value="ECO:0007669"/>
    <property type="project" value="UniProtKB-KW"/>
</dbReference>
<dbReference type="SUPFAM" id="SSF47413">
    <property type="entry name" value="lambda repressor-like DNA-binding domains"/>
    <property type="match status" value="1"/>
</dbReference>
<evidence type="ECO:0000313" key="3">
    <source>
        <dbReference type="EMBL" id="SEA55869.1"/>
    </source>
</evidence>
<accession>A0A1H4C682</accession>
<keyword evidence="1" id="KW-0238">DNA-binding</keyword>
<dbReference type="SMART" id="SM00530">
    <property type="entry name" value="HTH_XRE"/>
    <property type="match status" value="1"/>
</dbReference>
<dbReference type="NCBIfam" id="NF041951">
    <property type="entry name" value="phage_RstR"/>
    <property type="match status" value="1"/>
</dbReference>
<dbReference type="STRING" id="408074.SAMN05660909_02486"/>
<dbReference type="CDD" id="cd00093">
    <property type="entry name" value="HTH_XRE"/>
    <property type="match status" value="1"/>
</dbReference>
<dbReference type="Pfam" id="PF01381">
    <property type="entry name" value="HTH_3"/>
    <property type="match status" value="1"/>
</dbReference>
<gene>
    <name evidence="3" type="ORF">SAMN05660909_02486</name>
</gene>
<organism evidence="3 4">
    <name type="scientific">Chitinophaga terrae</name>
    <name type="common">ex Kim and Jung 2007</name>
    <dbReference type="NCBI Taxonomy" id="408074"/>
    <lineage>
        <taxon>Bacteria</taxon>
        <taxon>Pseudomonadati</taxon>
        <taxon>Bacteroidota</taxon>
        <taxon>Chitinophagia</taxon>
        <taxon>Chitinophagales</taxon>
        <taxon>Chitinophagaceae</taxon>
        <taxon>Chitinophaga</taxon>
    </lineage>
</organism>
<dbReference type="RefSeq" id="WP_089762022.1">
    <property type="nucleotide sequence ID" value="NZ_BKAT01000040.1"/>
</dbReference>
<dbReference type="InterPro" id="IPR010982">
    <property type="entry name" value="Lambda_DNA-bd_dom_sf"/>
</dbReference>
<keyword evidence="4" id="KW-1185">Reference proteome</keyword>